<evidence type="ECO:0000313" key="5">
    <source>
        <dbReference type="Proteomes" id="UP000605201"/>
    </source>
</evidence>
<dbReference type="GO" id="GO:0000160">
    <property type="term" value="P:phosphorelay signal transduction system"/>
    <property type="evidence" value="ECO:0007669"/>
    <property type="project" value="InterPro"/>
</dbReference>
<gene>
    <name evidence="4" type="ORF">H8D96_05090</name>
</gene>
<dbReference type="SUPFAM" id="SSF52172">
    <property type="entry name" value="CheY-like"/>
    <property type="match status" value="1"/>
</dbReference>
<name>A0A8J6NWY3_9BACT</name>
<organism evidence="4 5">
    <name type="scientific">Candidatus Desulfatibia vada</name>
    <dbReference type="NCBI Taxonomy" id="2841696"/>
    <lineage>
        <taxon>Bacteria</taxon>
        <taxon>Pseudomonadati</taxon>
        <taxon>Thermodesulfobacteriota</taxon>
        <taxon>Desulfobacteria</taxon>
        <taxon>Desulfobacterales</taxon>
        <taxon>Desulfobacterales incertae sedis</taxon>
        <taxon>Candidatus Desulfatibia</taxon>
    </lineage>
</organism>
<reference evidence="4 5" key="1">
    <citation type="submission" date="2020-08" db="EMBL/GenBank/DDBJ databases">
        <title>Bridging the membrane lipid divide: bacteria of the FCB group superphylum have the potential to synthesize archaeal ether lipids.</title>
        <authorList>
            <person name="Villanueva L."/>
            <person name="Von Meijenfeldt F.A.B."/>
            <person name="Westbye A.B."/>
            <person name="Yadav S."/>
            <person name="Hopmans E.C."/>
            <person name="Dutilh B.E."/>
            <person name="Sinninghe Damste J.S."/>
        </authorList>
    </citation>
    <scope>NUCLEOTIDE SEQUENCE [LARGE SCALE GENOMIC DNA]</scope>
    <source>
        <strain evidence="4">NIOZ-UU17</strain>
    </source>
</reference>
<feature type="modified residue" description="4-aspartylphosphate" evidence="2">
    <location>
        <position position="64"/>
    </location>
</feature>
<dbReference type="Gene3D" id="3.40.50.2300">
    <property type="match status" value="1"/>
</dbReference>
<feature type="domain" description="Response regulatory" evidence="3">
    <location>
        <begin position="13"/>
        <end position="128"/>
    </location>
</feature>
<evidence type="ECO:0000256" key="1">
    <source>
        <dbReference type="ARBA" id="ARBA00022553"/>
    </source>
</evidence>
<dbReference type="EMBL" id="JACNIG010000127">
    <property type="protein sequence ID" value="MBC8431275.1"/>
    <property type="molecule type" value="Genomic_DNA"/>
</dbReference>
<dbReference type="PANTHER" id="PTHR44591">
    <property type="entry name" value="STRESS RESPONSE REGULATOR PROTEIN 1"/>
    <property type="match status" value="1"/>
</dbReference>
<evidence type="ECO:0000313" key="4">
    <source>
        <dbReference type="EMBL" id="MBC8431275.1"/>
    </source>
</evidence>
<dbReference type="InterPro" id="IPR050595">
    <property type="entry name" value="Bact_response_regulator"/>
</dbReference>
<dbReference type="InterPro" id="IPR001789">
    <property type="entry name" value="Sig_transdc_resp-reg_receiver"/>
</dbReference>
<evidence type="ECO:0000259" key="3">
    <source>
        <dbReference type="PROSITE" id="PS50110"/>
    </source>
</evidence>
<accession>A0A8J6NWY3</accession>
<dbReference type="AlphaFoldDB" id="A0A8J6NWY3"/>
<protein>
    <submittedName>
        <fullName evidence="4">Response regulator</fullName>
    </submittedName>
</protein>
<dbReference type="Pfam" id="PF00072">
    <property type="entry name" value="Response_reg"/>
    <property type="match status" value="1"/>
</dbReference>
<sequence>MDSELNKTDKTFKVLVVDDDRQILKVLYNYLTNENYDVVTASDGLEGMKLLETEKQGFDLVITDLVMPKISGSYLILEIRKRFPGTPVIAITGWEAYPDGFIIETQADKVFEKPFILPELNKSMQELLSLKKKD</sequence>
<dbReference type="SMART" id="SM00448">
    <property type="entry name" value="REC"/>
    <property type="match status" value="1"/>
</dbReference>
<evidence type="ECO:0000256" key="2">
    <source>
        <dbReference type="PROSITE-ProRule" id="PRU00169"/>
    </source>
</evidence>
<proteinExistence type="predicted"/>
<dbReference type="PROSITE" id="PS50110">
    <property type="entry name" value="RESPONSE_REGULATORY"/>
    <property type="match status" value="1"/>
</dbReference>
<comment type="caution">
    <text evidence="4">The sequence shown here is derived from an EMBL/GenBank/DDBJ whole genome shotgun (WGS) entry which is preliminary data.</text>
</comment>
<dbReference type="PANTHER" id="PTHR44591:SF3">
    <property type="entry name" value="RESPONSE REGULATORY DOMAIN-CONTAINING PROTEIN"/>
    <property type="match status" value="1"/>
</dbReference>
<dbReference type="InterPro" id="IPR011006">
    <property type="entry name" value="CheY-like_superfamily"/>
</dbReference>
<dbReference type="Proteomes" id="UP000605201">
    <property type="component" value="Unassembled WGS sequence"/>
</dbReference>
<keyword evidence="1 2" id="KW-0597">Phosphoprotein</keyword>